<evidence type="ECO:0000313" key="2">
    <source>
        <dbReference type="Proteomes" id="UP000887013"/>
    </source>
</evidence>
<dbReference type="EMBL" id="BMAW01104572">
    <property type="protein sequence ID" value="GFT15228.1"/>
    <property type="molecule type" value="Genomic_DNA"/>
</dbReference>
<comment type="caution">
    <text evidence="1">The sequence shown here is derived from an EMBL/GenBank/DDBJ whole genome shotgun (WGS) entry which is preliminary data.</text>
</comment>
<name>A0A8X6NHK6_NEPPI</name>
<proteinExistence type="predicted"/>
<dbReference type="AlphaFoldDB" id="A0A8X6NHK6"/>
<organism evidence="1 2">
    <name type="scientific">Nephila pilipes</name>
    <name type="common">Giant wood spider</name>
    <name type="synonym">Nephila maculata</name>
    <dbReference type="NCBI Taxonomy" id="299642"/>
    <lineage>
        <taxon>Eukaryota</taxon>
        <taxon>Metazoa</taxon>
        <taxon>Ecdysozoa</taxon>
        <taxon>Arthropoda</taxon>
        <taxon>Chelicerata</taxon>
        <taxon>Arachnida</taxon>
        <taxon>Araneae</taxon>
        <taxon>Araneomorphae</taxon>
        <taxon>Entelegynae</taxon>
        <taxon>Araneoidea</taxon>
        <taxon>Nephilidae</taxon>
        <taxon>Nephila</taxon>
    </lineage>
</organism>
<protein>
    <submittedName>
        <fullName evidence="1">Uncharacterized protein</fullName>
    </submittedName>
</protein>
<accession>A0A8X6NHK6</accession>
<evidence type="ECO:0000313" key="1">
    <source>
        <dbReference type="EMBL" id="GFT15228.1"/>
    </source>
</evidence>
<sequence>MESLLFWKIPDEPRIIPKATKLRVIRCSTDSMEYRKFSDDTSSNELDHRDQFYNVQMSLPNFFSVMGGAPYRTGIISSEKPINGVIWIEGSFFSKTYLIHEQNGRRKCGLVIRKTAAAQPHACMPLFHFFLPPQNSGWISTRFHFGRTAPSRDRVRKTVMVKSRNVCDVIIASMSATRSINAE</sequence>
<keyword evidence="2" id="KW-1185">Reference proteome</keyword>
<reference evidence="1" key="1">
    <citation type="submission" date="2020-08" db="EMBL/GenBank/DDBJ databases">
        <title>Multicomponent nature underlies the extraordinary mechanical properties of spider dragline silk.</title>
        <authorList>
            <person name="Kono N."/>
            <person name="Nakamura H."/>
            <person name="Mori M."/>
            <person name="Yoshida Y."/>
            <person name="Ohtoshi R."/>
            <person name="Malay A.D."/>
            <person name="Moran D.A.P."/>
            <person name="Tomita M."/>
            <person name="Numata K."/>
            <person name="Arakawa K."/>
        </authorList>
    </citation>
    <scope>NUCLEOTIDE SEQUENCE</scope>
</reference>
<dbReference type="Proteomes" id="UP000887013">
    <property type="component" value="Unassembled WGS sequence"/>
</dbReference>
<gene>
    <name evidence="1" type="ORF">NPIL_335061</name>
</gene>